<comment type="caution">
    <text evidence="1">The sequence shown here is derived from an EMBL/GenBank/DDBJ whole genome shotgun (WGS) entry which is preliminary data.</text>
</comment>
<keyword evidence="2" id="KW-1185">Reference proteome</keyword>
<reference evidence="1 2" key="1">
    <citation type="submission" date="2021-05" db="EMBL/GenBank/DDBJ databases">
        <title>Genome Assembly of Synthetic Allotetraploid Brassica napus Reveals Homoeologous Exchanges between Subgenomes.</title>
        <authorList>
            <person name="Davis J.T."/>
        </authorList>
    </citation>
    <scope>NUCLEOTIDE SEQUENCE [LARGE SCALE GENOMIC DNA]</scope>
    <source>
        <strain evidence="2">cv. Da-Ae</strain>
        <tissue evidence="1">Seedling</tissue>
    </source>
</reference>
<dbReference type="Proteomes" id="UP000824890">
    <property type="component" value="Unassembled WGS sequence"/>
</dbReference>
<evidence type="ECO:0000313" key="2">
    <source>
        <dbReference type="Proteomes" id="UP000824890"/>
    </source>
</evidence>
<organism evidence="1 2">
    <name type="scientific">Brassica napus</name>
    <name type="common">Rape</name>
    <dbReference type="NCBI Taxonomy" id="3708"/>
    <lineage>
        <taxon>Eukaryota</taxon>
        <taxon>Viridiplantae</taxon>
        <taxon>Streptophyta</taxon>
        <taxon>Embryophyta</taxon>
        <taxon>Tracheophyta</taxon>
        <taxon>Spermatophyta</taxon>
        <taxon>Magnoliopsida</taxon>
        <taxon>eudicotyledons</taxon>
        <taxon>Gunneridae</taxon>
        <taxon>Pentapetalae</taxon>
        <taxon>rosids</taxon>
        <taxon>malvids</taxon>
        <taxon>Brassicales</taxon>
        <taxon>Brassicaceae</taxon>
        <taxon>Brassiceae</taxon>
        <taxon>Brassica</taxon>
    </lineage>
</organism>
<accession>A0ABQ8B1B1</accession>
<sequence>MKSLPKVSAKPQLQDASYLIKNISSVHGIESIQFRDYELPETVRTSLKCSIKSLAWKTKFKQKMAAIRTSLNMILEALGVI</sequence>
<evidence type="ECO:0000313" key="1">
    <source>
        <dbReference type="EMBL" id="KAH0898595.1"/>
    </source>
</evidence>
<protein>
    <submittedName>
        <fullName evidence="1">Uncharacterized protein</fullName>
    </submittedName>
</protein>
<gene>
    <name evidence="1" type="ORF">HID58_048163</name>
</gene>
<name>A0ABQ8B1B1_BRANA</name>
<dbReference type="EMBL" id="JAGKQM010000012">
    <property type="protein sequence ID" value="KAH0898595.1"/>
    <property type="molecule type" value="Genomic_DNA"/>
</dbReference>
<proteinExistence type="predicted"/>